<feature type="region of interest" description="Disordered" evidence="1">
    <location>
        <begin position="1"/>
        <end position="27"/>
    </location>
</feature>
<dbReference type="AlphaFoldDB" id="A0A5C5VGI3"/>
<organism evidence="2 3">
    <name type="scientific">Posidoniimonas corsicana</name>
    <dbReference type="NCBI Taxonomy" id="1938618"/>
    <lineage>
        <taxon>Bacteria</taxon>
        <taxon>Pseudomonadati</taxon>
        <taxon>Planctomycetota</taxon>
        <taxon>Planctomycetia</taxon>
        <taxon>Pirellulales</taxon>
        <taxon>Lacipirellulaceae</taxon>
        <taxon>Posidoniimonas</taxon>
    </lineage>
</organism>
<gene>
    <name evidence="2" type="ORF">KOR34_19550</name>
</gene>
<dbReference type="EMBL" id="SIHJ01000001">
    <property type="protein sequence ID" value="TWT37009.1"/>
    <property type="molecule type" value="Genomic_DNA"/>
</dbReference>
<name>A0A5C5VGI3_9BACT</name>
<accession>A0A5C5VGI3</accession>
<sequence>MNEGVPKRDLRGFAERGRGEQPPTRADGVILDVPAALNTVRPVSLLKLDGLSAGKLPLRLYSCRVMRDTPALELKPSAKPGRWSIIETDEPQRTVAHLGMVDIELQFLWANGVTEELAELLRSSFLIVGEGTDARGYGFNAPQLLPAVEVDLEKPKTTVQLDLSKIYPPDDIRMSVLSVGVPGLWVEDLSELAGLADGDTVTLTHAKHPHVSVECQFKVRGKSCASEFSFRYQIPGGREFGLTASHVRRTTAELQNSLQLASKARSALHSLQDDAARITRLINRNANNAHLRPQLVILENQIKTAQALVANEEAMRAHLRFMQDLVPIGEAIQRDASVSCFFYIDSNGCRLPLTAR</sequence>
<evidence type="ECO:0000256" key="1">
    <source>
        <dbReference type="SAM" id="MobiDB-lite"/>
    </source>
</evidence>
<protein>
    <submittedName>
        <fullName evidence="2">Uncharacterized protein</fullName>
    </submittedName>
</protein>
<keyword evidence="3" id="KW-1185">Reference proteome</keyword>
<feature type="compositionally biased region" description="Basic and acidic residues" evidence="1">
    <location>
        <begin position="1"/>
        <end position="19"/>
    </location>
</feature>
<proteinExistence type="predicted"/>
<evidence type="ECO:0000313" key="3">
    <source>
        <dbReference type="Proteomes" id="UP000316714"/>
    </source>
</evidence>
<comment type="caution">
    <text evidence="2">The sequence shown here is derived from an EMBL/GenBank/DDBJ whole genome shotgun (WGS) entry which is preliminary data.</text>
</comment>
<evidence type="ECO:0000313" key="2">
    <source>
        <dbReference type="EMBL" id="TWT37009.1"/>
    </source>
</evidence>
<dbReference type="Proteomes" id="UP000316714">
    <property type="component" value="Unassembled WGS sequence"/>
</dbReference>
<reference evidence="2 3" key="1">
    <citation type="submission" date="2019-02" db="EMBL/GenBank/DDBJ databases">
        <title>Deep-cultivation of Planctomycetes and their phenomic and genomic characterization uncovers novel biology.</title>
        <authorList>
            <person name="Wiegand S."/>
            <person name="Jogler M."/>
            <person name="Boedeker C."/>
            <person name="Pinto D."/>
            <person name="Vollmers J."/>
            <person name="Rivas-Marin E."/>
            <person name="Kohn T."/>
            <person name="Peeters S.H."/>
            <person name="Heuer A."/>
            <person name="Rast P."/>
            <person name="Oberbeckmann S."/>
            <person name="Bunk B."/>
            <person name="Jeske O."/>
            <person name="Meyerdierks A."/>
            <person name="Storesund J.E."/>
            <person name="Kallscheuer N."/>
            <person name="Luecker S."/>
            <person name="Lage O.M."/>
            <person name="Pohl T."/>
            <person name="Merkel B.J."/>
            <person name="Hornburger P."/>
            <person name="Mueller R.-W."/>
            <person name="Bruemmer F."/>
            <person name="Labrenz M."/>
            <person name="Spormann A.M."/>
            <person name="Op Den Camp H."/>
            <person name="Overmann J."/>
            <person name="Amann R."/>
            <person name="Jetten M.S.M."/>
            <person name="Mascher T."/>
            <person name="Medema M.H."/>
            <person name="Devos D.P."/>
            <person name="Kaster A.-K."/>
            <person name="Ovreas L."/>
            <person name="Rohde M."/>
            <person name="Galperin M.Y."/>
            <person name="Jogler C."/>
        </authorList>
    </citation>
    <scope>NUCLEOTIDE SEQUENCE [LARGE SCALE GENOMIC DNA]</scope>
    <source>
        <strain evidence="2 3">KOR34</strain>
    </source>
</reference>